<evidence type="ECO:0000313" key="2">
    <source>
        <dbReference type="WBParaSite" id="PDA_v2.g11717.t1"/>
    </source>
</evidence>
<dbReference type="WBParaSite" id="PDA_v2.g11717.t1">
    <property type="protein sequence ID" value="PDA_v2.g11717.t1"/>
    <property type="gene ID" value="PDA_v2.g11717"/>
</dbReference>
<sequence>MFYSKKILYFNSKSNHRYKTKKTQQDRGLSANILGSATDTAAAAAALSARRMPMLLGDGRNRVAGDFNLTSTMPMSAFSSNGYLPAAGTMAAAAASGLHSTAATTTTNFNPNYYGGWGWSS</sequence>
<dbReference type="AlphaFoldDB" id="A0A914P368"/>
<proteinExistence type="predicted"/>
<accession>A0A914P368</accession>
<reference evidence="2" key="1">
    <citation type="submission" date="2022-11" db="UniProtKB">
        <authorList>
            <consortium name="WormBaseParasite"/>
        </authorList>
    </citation>
    <scope>IDENTIFICATION</scope>
</reference>
<organism evidence="1 2">
    <name type="scientific">Panagrolaimus davidi</name>
    <dbReference type="NCBI Taxonomy" id="227884"/>
    <lineage>
        <taxon>Eukaryota</taxon>
        <taxon>Metazoa</taxon>
        <taxon>Ecdysozoa</taxon>
        <taxon>Nematoda</taxon>
        <taxon>Chromadorea</taxon>
        <taxon>Rhabditida</taxon>
        <taxon>Tylenchina</taxon>
        <taxon>Panagrolaimomorpha</taxon>
        <taxon>Panagrolaimoidea</taxon>
        <taxon>Panagrolaimidae</taxon>
        <taxon>Panagrolaimus</taxon>
    </lineage>
</organism>
<name>A0A914P368_9BILA</name>
<keyword evidence="1" id="KW-1185">Reference proteome</keyword>
<dbReference type="Proteomes" id="UP000887578">
    <property type="component" value="Unplaced"/>
</dbReference>
<protein>
    <submittedName>
        <fullName evidence="2">Uncharacterized protein</fullName>
    </submittedName>
</protein>
<evidence type="ECO:0000313" key="1">
    <source>
        <dbReference type="Proteomes" id="UP000887578"/>
    </source>
</evidence>